<evidence type="ECO:0000256" key="1">
    <source>
        <dbReference type="ARBA" id="ARBA00005179"/>
    </source>
</evidence>
<sequence>MYEVEPRLNRLFVTAVTDERCVTVSGQPAIVEAFTRYLESIHGPSVTVHRTGVHTLYHSPIHDEPAGIKKELLEDCAKRGVRFPNFEDIVIPFRSSYDGSLLTSGTQSNSSLLETVVDMLLTQPVNWTRVVQGVRDALPGETGVNVMNVGPGKGLVAGMERALGLRMVTVIDISTGNPQEGMPKREPIAIVGMAVNMPGSPNVSKLWDVLEQGINTISPIPEERFQVSDYNGKNAKRQMKARTGNFIDGADEFDNAFFKISPREARSMDPQQRILLHTAYEALEDSGYVPNATPCFAPETFGCYVGATAHDYVHNLQNDIDVYYSTGTLNAFLCGRVSYVLQLSGPSLVVDTACSSSSVAIYQACRALSNGDCNAALAGGVNVITSPDLYLGLDRAHFLSPTGQCQAFDASADGYSRSEGCGMFVLKRLSDAVTENDNILGVIRAISVNQSGRASSITHPHAPTQANLFRSLLDDAGIRDPTRINVVEAHGTGTQAGDPNELQSIRGVLCQNRHASNPLHVTSIKANIGHVETASGAAGLAKLCLMMKHSIIPPQISLRSLNPSIAPLESDNTVIDTSAARWVPSHPGATRLALLNNFGAAGSNTAMIVEDYKSPKQNPSSPQLPLIFGFSAKDEKAVARLRTKYLEFFQSSDSIGVDLADLAYTMTARRQIYRHRTAVFATSKEELLEKLEHPPVRSIPERPSRVLFVFSGQGGQYGGMGRLLYETCPPFKDEIDCCNKILLESGFPSVLPIINSLTETVDDVLPETYQTTVFAVEYALSRLWMTWGIVPTAVIGHRYDLDFVQSEIETHIIIDFSLGEYAALVIAGVLSLRAALLVVAHRARFMFERCRRDTSGMLAVASSREAIGLLPDVSVACVNGPSDCVLSGPINRLREVREQLRPAKSALLNVPFGYHSRSMLPVLDPLSEFTSQLEFSAPTIPIASNVSGATILPGDDSVFRGDYFSRHCAEPVQFEKGIQSIMQSIGFGEGDICIEIGPHPISLPYLKTNPSVPQGMRLLPSIRKKQDPWTTLTTSLTDIYLSNVPVDWRKVFSHIPQSSCVHLPSYPFHKQKFWVPFVEPCFPSSEALSSKPAALNDVPSVDEFALLDTWVQHPTSDNGMTSVFETPLSALSRLILGHSVGGVPLCPASAHMEAALSAIKLTVKHQGSLTSTQSILLRKNEFMKPLLYDPTTPCILKISITIDDDEYGSFSICSSPSSSSQPIVYARGEYRIRNNSRTSSKFNKLKRRSSVLSESLTQADTIHTRTAYEVIFPRVVKYGVDYRSMEHVTATLDGKEAIAQVTLPSASSHGRFVLNPIFMDSILHVSGFVVNLHGEENDGYICHEVGNLKVLHDLMDITATYTVHCRNVWSYDRGSVASEVWAHPANEPDRILLHSTGITFKRVRLDVLKRSLALSVSRQQVPTSTYHSVDRLPSFKAPFNFQQDAIGLQPCSPERNWGQFEAVLAILADTVGMEVVGIDLDSSLESLGVDSLMSIELVEKLHEAFPELTIDPSDLSTCLTVRDLAKRFETPIMTFPHSPLSTPLSTASESHLYPPTPLSMETEPAHKLSHHLELTTPTIFSPTDPTETIRDALGAILNMPSCEIKDDTSFDLLGLDSLASIELLHELQYKHNLPLPDTFFVDYATLGAIRSSFSTTAPSAVVPTGLDLKVMETLRLSSNPTLVQNPSTSKPPLFLIHDGSGLSSYYSRMLPLDRALWAIHNPNFISSEPWNDLSELATVYAKFITSSVKSGPVLIGGNFLHNNPSSLLKETLGWSFGSVAAYETAVQIQKLVNGRATDVRVTGLVLVDPPNPIKHAPMSTALVKSTMTQRESGTSPTAEWVRRQVEAQFASNAALLGKYDPYHTRRQIGSQPWSCPPIALLRSTEGYTHDTIQVPEWLSNRSDPSTALRGWSELSETLRVWDIPGNHFQPFNASHIREVSLRIEEACKYLE</sequence>
<dbReference type="InterPro" id="IPR049900">
    <property type="entry name" value="PKS_mFAS_DH"/>
</dbReference>
<dbReference type="PROSITE" id="PS50075">
    <property type="entry name" value="CARRIER"/>
    <property type="match status" value="2"/>
</dbReference>
<evidence type="ECO:0000259" key="9">
    <source>
        <dbReference type="PROSITE" id="PS52019"/>
    </source>
</evidence>
<feature type="active site" description="Proton donor; for dehydratase activity" evidence="6">
    <location>
        <position position="1320"/>
    </location>
</feature>
<dbReference type="InterPro" id="IPR014031">
    <property type="entry name" value="Ketoacyl_synth_C"/>
</dbReference>
<feature type="active site" description="Proton acceptor; for dehydratase activity" evidence="6">
    <location>
        <position position="1138"/>
    </location>
</feature>
<dbReference type="InterPro" id="IPR042104">
    <property type="entry name" value="PKS_dehydratase_sf"/>
</dbReference>
<evidence type="ECO:0000256" key="3">
    <source>
        <dbReference type="ARBA" id="ARBA00022553"/>
    </source>
</evidence>
<dbReference type="Gene3D" id="1.10.1200.10">
    <property type="entry name" value="ACP-like"/>
    <property type="match status" value="2"/>
</dbReference>
<dbReference type="InterPro" id="IPR036736">
    <property type="entry name" value="ACP-like_sf"/>
</dbReference>
<feature type="domain" description="Ketosynthase family 3 (KS3)" evidence="8">
    <location>
        <begin position="185"/>
        <end position="611"/>
    </location>
</feature>
<comment type="pathway">
    <text evidence="1">Secondary metabolite biosynthesis.</text>
</comment>
<feature type="region of interest" description="C-terminal hotdog fold" evidence="6">
    <location>
        <begin position="1257"/>
        <end position="1409"/>
    </location>
</feature>
<dbReference type="SUPFAM" id="SSF47336">
    <property type="entry name" value="ACP-like"/>
    <property type="match status" value="2"/>
</dbReference>
<evidence type="ECO:0008006" key="12">
    <source>
        <dbReference type="Google" id="ProtNLM"/>
    </source>
</evidence>
<dbReference type="InterPro" id="IPR049551">
    <property type="entry name" value="PKS_DH_C"/>
</dbReference>
<accession>A0ABR2ZBD1</accession>
<proteinExistence type="predicted"/>
<dbReference type="Pfam" id="PF21089">
    <property type="entry name" value="PKS_DH_N"/>
    <property type="match status" value="1"/>
</dbReference>
<dbReference type="PANTHER" id="PTHR43775:SF37">
    <property type="entry name" value="SI:DKEY-61P9.11"/>
    <property type="match status" value="1"/>
</dbReference>
<reference evidence="10 11" key="1">
    <citation type="submission" date="2024-05" db="EMBL/GenBank/DDBJ databases">
        <title>A draft genome resource for the thread blight pathogen Marasmius tenuissimus strain MS-2.</title>
        <authorList>
            <person name="Yulfo-Soto G.E."/>
            <person name="Baruah I.K."/>
            <person name="Amoako-Attah I."/>
            <person name="Bukari Y."/>
            <person name="Meinhardt L.W."/>
            <person name="Bailey B.A."/>
            <person name="Cohen S.P."/>
        </authorList>
    </citation>
    <scope>NUCLEOTIDE SEQUENCE [LARGE SCALE GENOMIC DNA]</scope>
    <source>
        <strain evidence="10 11">MS-2</strain>
    </source>
</reference>
<dbReference type="SUPFAM" id="SSF55048">
    <property type="entry name" value="Probable ACP-binding domain of malonyl-CoA ACP transacylase"/>
    <property type="match status" value="1"/>
</dbReference>
<keyword evidence="5" id="KW-0843">Virulence</keyword>
<dbReference type="NCBIfam" id="TIGR04532">
    <property type="entry name" value="PT_fungal_PKS"/>
    <property type="match status" value="1"/>
</dbReference>
<dbReference type="InterPro" id="IPR006162">
    <property type="entry name" value="Ppantetheine_attach_site"/>
</dbReference>
<dbReference type="PROSITE" id="PS00606">
    <property type="entry name" value="KS3_1"/>
    <property type="match status" value="1"/>
</dbReference>
<keyword evidence="3" id="KW-0597">Phosphoprotein</keyword>
<dbReference type="Pfam" id="PF14765">
    <property type="entry name" value="PS-DH"/>
    <property type="match status" value="1"/>
</dbReference>
<evidence type="ECO:0000256" key="2">
    <source>
        <dbReference type="ARBA" id="ARBA00022450"/>
    </source>
</evidence>
<dbReference type="SMART" id="SM00827">
    <property type="entry name" value="PKS_AT"/>
    <property type="match status" value="1"/>
</dbReference>
<dbReference type="InterPro" id="IPR020841">
    <property type="entry name" value="PKS_Beta-ketoAc_synthase_dom"/>
</dbReference>
<dbReference type="Pfam" id="PF22621">
    <property type="entry name" value="CurL-like_PKS_C"/>
    <property type="match status" value="1"/>
</dbReference>
<comment type="caution">
    <text evidence="10">The sequence shown here is derived from an EMBL/GenBank/DDBJ whole genome shotgun (WGS) entry which is preliminary data.</text>
</comment>
<dbReference type="InterPro" id="IPR016036">
    <property type="entry name" value="Malonyl_transacylase_ACP-bd"/>
</dbReference>
<feature type="domain" description="Carrier" evidence="7">
    <location>
        <begin position="1583"/>
        <end position="1657"/>
    </location>
</feature>
<dbReference type="SUPFAM" id="SSF53901">
    <property type="entry name" value="Thiolase-like"/>
    <property type="match status" value="1"/>
</dbReference>
<keyword evidence="4" id="KW-0808">Transferase</keyword>
<gene>
    <name evidence="10" type="ORF">AAF712_015224</name>
</gene>
<dbReference type="InterPro" id="IPR020806">
    <property type="entry name" value="PKS_PP-bd"/>
</dbReference>
<dbReference type="InterPro" id="IPR001227">
    <property type="entry name" value="Ac_transferase_dom_sf"/>
</dbReference>
<dbReference type="SUPFAM" id="SSF52151">
    <property type="entry name" value="FabD/lysophospholipase-like"/>
    <property type="match status" value="1"/>
</dbReference>
<dbReference type="InterPro" id="IPR030918">
    <property type="entry name" value="PT_fungal_PKS"/>
</dbReference>
<keyword evidence="11" id="KW-1185">Reference proteome</keyword>
<dbReference type="PROSITE" id="PS52019">
    <property type="entry name" value="PKS_MFAS_DH"/>
    <property type="match status" value="1"/>
</dbReference>
<dbReference type="InterPro" id="IPR016035">
    <property type="entry name" value="Acyl_Trfase/lysoPLipase"/>
</dbReference>
<protein>
    <recommendedName>
        <fullName evidence="12">Polyketide synthase</fullName>
    </recommendedName>
</protein>
<dbReference type="SMART" id="SM00823">
    <property type="entry name" value="PKS_PP"/>
    <property type="match status" value="2"/>
</dbReference>
<dbReference type="PROSITE" id="PS52004">
    <property type="entry name" value="KS3_2"/>
    <property type="match status" value="1"/>
</dbReference>
<feature type="domain" description="Carrier" evidence="7">
    <location>
        <begin position="1454"/>
        <end position="1532"/>
    </location>
</feature>
<dbReference type="Proteomes" id="UP001437256">
    <property type="component" value="Unassembled WGS sequence"/>
</dbReference>
<evidence type="ECO:0000256" key="5">
    <source>
        <dbReference type="ARBA" id="ARBA00023026"/>
    </source>
</evidence>
<dbReference type="InterPro" id="IPR016039">
    <property type="entry name" value="Thiolase-like"/>
</dbReference>
<evidence type="ECO:0000313" key="11">
    <source>
        <dbReference type="Proteomes" id="UP001437256"/>
    </source>
</evidence>
<dbReference type="Gene3D" id="3.30.70.250">
    <property type="entry name" value="Malonyl-CoA ACP transacylase, ACP-binding"/>
    <property type="match status" value="1"/>
</dbReference>
<dbReference type="Gene3D" id="3.40.47.10">
    <property type="match status" value="1"/>
</dbReference>
<evidence type="ECO:0000313" key="10">
    <source>
        <dbReference type="EMBL" id="KAL0058113.1"/>
    </source>
</evidence>
<feature type="domain" description="PKS/mFAS DH" evidence="9">
    <location>
        <begin position="1104"/>
        <end position="1409"/>
    </location>
</feature>
<dbReference type="Pfam" id="PF00109">
    <property type="entry name" value="ketoacyl-synt"/>
    <property type="match status" value="1"/>
</dbReference>
<organism evidence="10 11">
    <name type="scientific">Marasmius tenuissimus</name>
    <dbReference type="NCBI Taxonomy" id="585030"/>
    <lineage>
        <taxon>Eukaryota</taxon>
        <taxon>Fungi</taxon>
        <taxon>Dikarya</taxon>
        <taxon>Basidiomycota</taxon>
        <taxon>Agaricomycotina</taxon>
        <taxon>Agaricomycetes</taxon>
        <taxon>Agaricomycetidae</taxon>
        <taxon>Agaricales</taxon>
        <taxon>Marasmiineae</taxon>
        <taxon>Marasmiaceae</taxon>
        <taxon>Marasmius</taxon>
    </lineage>
</organism>
<dbReference type="InterPro" id="IPR009081">
    <property type="entry name" value="PP-bd_ACP"/>
</dbReference>
<evidence type="ECO:0000256" key="4">
    <source>
        <dbReference type="ARBA" id="ARBA00022679"/>
    </source>
</evidence>
<name>A0ABR2ZBD1_9AGAR</name>
<keyword evidence="2" id="KW-0596">Phosphopantetheine</keyword>
<dbReference type="InterPro" id="IPR018201">
    <property type="entry name" value="Ketoacyl_synth_AS"/>
</dbReference>
<dbReference type="PROSITE" id="PS00012">
    <property type="entry name" value="PHOSPHOPANTETHEINE"/>
    <property type="match status" value="2"/>
</dbReference>
<dbReference type="SMART" id="SM00825">
    <property type="entry name" value="PKS_KS"/>
    <property type="match status" value="1"/>
</dbReference>
<dbReference type="Gene3D" id="3.30.70.3290">
    <property type="match status" value="1"/>
</dbReference>
<dbReference type="EMBL" id="JBBXMP010000362">
    <property type="protein sequence ID" value="KAL0058113.1"/>
    <property type="molecule type" value="Genomic_DNA"/>
</dbReference>
<dbReference type="CDD" id="cd00833">
    <property type="entry name" value="PKS"/>
    <property type="match status" value="1"/>
</dbReference>
<dbReference type="SUPFAM" id="SSF53474">
    <property type="entry name" value="alpha/beta-Hydrolases"/>
    <property type="match status" value="1"/>
</dbReference>
<dbReference type="Pfam" id="PF00698">
    <property type="entry name" value="Acyl_transf_1"/>
    <property type="match status" value="2"/>
</dbReference>
<dbReference type="InterPro" id="IPR049552">
    <property type="entry name" value="PKS_DH_N"/>
</dbReference>
<evidence type="ECO:0000259" key="7">
    <source>
        <dbReference type="PROSITE" id="PS50075"/>
    </source>
</evidence>
<dbReference type="Gene3D" id="3.10.129.110">
    <property type="entry name" value="Polyketide synthase dehydratase"/>
    <property type="match status" value="1"/>
</dbReference>
<dbReference type="Pfam" id="PF02801">
    <property type="entry name" value="Ketoacyl-synt_C"/>
    <property type="match status" value="1"/>
</dbReference>
<dbReference type="Pfam" id="PF00550">
    <property type="entry name" value="PP-binding"/>
    <property type="match status" value="2"/>
</dbReference>
<dbReference type="InterPro" id="IPR029058">
    <property type="entry name" value="AB_hydrolase_fold"/>
</dbReference>
<dbReference type="InterPro" id="IPR014043">
    <property type="entry name" value="Acyl_transferase_dom"/>
</dbReference>
<evidence type="ECO:0000256" key="6">
    <source>
        <dbReference type="PROSITE-ProRule" id="PRU01363"/>
    </source>
</evidence>
<dbReference type="InterPro" id="IPR014030">
    <property type="entry name" value="Ketoacyl_synth_N"/>
</dbReference>
<dbReference type="Gene3D" id="3.40.50.1820">
    <property type="entry name" value="alpha/beta hydrolase"/>
    <property type="match status" value="1"/>
</dbReference>
<evidence type="ECO:0000259" key="8">
    <source>
        <dbReference type="PROSITE" id="PS52004"/>
    </source>
</evidence>
<dbReference type="PANTHER" id="PTHR43775">
    <property type="entry name" value="FATTY ACID SYNTHASE"/>
    <property type="match status" value="1"/>
</dbReference>
<dbReference type="InterPro" id="IPR050091">
    <property type="entry name" value="PKS_NRPS_Biosynth_Enz"/>
</dbReference>
<dbReference type="Gene3D" id="3.40.366.10">
    <property type="entry name" value="Malonyl-Coenzyme A Acyl Carrier Protein, domain 2"/>
    <property type="match status" value="2"/>
</dbReference>
<feature type="region of interest" description="N-terminal hotdog fold" evidence="6">
    <location>
        <begin position="1104"/>
        <end position="1237"/>
    </location>
</feature>